<keyword evidence="3" id="KW-1185">Reference proteome</keyword>
<feature type="compositionally biased region" description="Polar residues" evidence="1">
    <location>
        <begin position="87"/>
        <end position="106"/>
    </location>
</feature>
<sequence>MAIHPKSIFYEQQDTSPWEQNWKERNTMQFRGITERLPASILIEEVRAEINALQGMVDSSDDWKEALQNAEQSLQCWRHRFSRDPNRLTQQDDNDNYRMTQQRPQG</sequence>
<accession>A0ABD3GJW4</accession>
<name>A0ABD3GJW4_9MARC</name>
<reference evidence="2 3" key="1">
    <citation type="submission" date="2024-09" db="EMBL/GenBank/DDBJ databases">
        <title>Chromosome-scale assembly of Riccia sorocarpa.</title>
        <authorList>
            <person name="Paukszto L."/>
        </authorList>
    </citation>
    <scope>NUCLEOTIDE SEQUENCE [LARGE SCALE GENOMIC DNA]</scope>
    <source>
        <strain evidence="2">LP-2024</strain>
        <tissue evidence="2">Aerial parts of the thallus</tissue>
    </source>
</reference>
<evidence type="ECO:0000313" key="2">
    <source>
        <dbReference type="EMBL" id="KAL3679238.1"/>
    </source>
</evidence>
<dbReference type="AlphaFoldDB" id="A0ABD3GJW4"/>
<protein>
    <submittedName>
        <fullName evidence="2">Uncharacterized protein</fullName>
    </submittedName>
</protein>
<evidence type="ECO:0000256" key="1">
    <source>
        <dbReference type="SAM" id="MobiDB-lite"/>
    </source>
</evidence>
<comment type="caution">
    <text evidence="2">The sequence shown here is derived from an EMBL/GenBank/DDBJ whole genome shotgun (WGS) entry which is preliminary data.</text>
</comment>
<feature type="region of interest" description="Disordered" evidence="1">
    <location>
        <begin position="82"/>
        <end position="106"/>
    </location>
</feature>
<organism evidence="2 3">
    <name type="scientific">Riccia sorocarpa</name>
    <dbReference type="NCBI Taxonomy" id="122646"/>
    <lineage>
        <taxon>Eukaryota</taxon>
        <taxon>Viridiplantae</taxon>
        <taxon>Streptophyta</taxon>
        <taxon>Embryophyta</taxon>
        <taxon>Marchantiophyta</taxon>
        <taxon>Marchantiopsida</taxon>
        <taxon>Marchantiidae</taxon>
        <taxon>Marchantiales</taxon>
        <taxon>Ricciaceae</taxon>
        <taxon>Riccia</taxon>
    </lineage>
</organism>
<dbReference type="Proteomes" id="UP001633002">
    <property type="component" value="Unassembled WGS sequence"/>
</dbReference>
<proteinExistence type="predicted"/>
<dbReference type="EMBL" id="JBJQOH010000007">
    <property type="protein sequence ID" value="KAL3679238.1"/>
    <property type="molecule type" value="Genomic_DNA"/>
</dbReference>
<evidence type="ECO:0000313" key="3">
    <source>
        <dbReference type="Proteomes" id="UP001633002"/>
    </source>
</evidence>
<gene>
    <name evidence="2" type="ORF">R1sor_022194</name>
</gene>